<feature type="domain" description="DUF4131" evidence="8">
    <location>
        <begin position="27"/>
        <end position="193"/>
    </location>
</feature>
<feature type="transmembrane region" description="Helical" evidence="6">
    <location>
        <begin position="7"/>
        <end position="25"/>
    </location>
</feature>
<keyword evidence="5 6" id="KW-0472">Membrane</keyword>
<dbReference type="EMBL" id="CU207366">
    <property type="protein sequence ID" value="CAL67915.1"/>
    <property type="molecule type" value="Genomic_DNA"/>
</dbReference>
<dbReference type="InterPro" id="IPR052159">
    <property type="entry name" value="Competence_DNA_uptake"/>
</dbReference>
<evidence type="ECO:0000259" key="8">
    <source>
        <dbReference type="Pfam" id="PF13567"/>
    </source>
</evidence>
<gene>
    <name evidence="9" type="ordered locus">GFO_2968</name>
</gene>
<dbReference type="PANTHER" id="PTHR30619">
    <property type="entry name" value="DNA INTERNALIZATION/COMPETENCE PROTEIN COMEC/REC2"/>
    <property type="match status" value="1"/>
</dbReference>
<dbReference type="Pfam" id="PF03772">
    <property type="entry name" value="Competence"/>
    <property type="match status" value="1"/>
</dbReference>
<proteinExistence type="predicted"/>
<feature type="transmembrane region" description="Helical" evidence="6">
    <location>
        <begin position="255"/>
        <end position="281"/>
    </location>
</feature>
<dbReference type="eggNOG" id="COG0658">
    <property type="taxonomic scope" value="Bacteria"/>
</dbReference>
<organism evidence="9 10">
    <name type="scientific">Christiangramia forsetii (strain DSM 17595 / CGMCC 1.15422 / KT0803)</name>
    <name type="common">Gramella forsetii</name>
    <dbReference type="NCBI Taxonomy" id="411154"/>
    <lineage>
        <taxon>Bacteria</taxon>
        <taxon>Pseudomonadati</taxon>
        <taxon>Bacteroidota</taxon>
        <taxon>Flavobacteriia</taxon>
        <taxon>Flavobacteriales</taxon>
        <taxon>Flavobacteriaceae</taxon>
        <taxon>Christiangramia</taxon>
    </lineage>
</organism>
<evidence type="ECO:0000256" key="2">
    <source>
        <dbReference type="ARBA" id="ARBA00022475"/>
    </source>
</evidence>
<evidence type="ECO:0000313" key="10">
    <source>
        <dbReference type="Proteomes" id="UP000000755"/>
    </source>
</evidence>
<dbReference type="AlphaFoldDB" id="A0M5M0"/>
<dbReference type="Proteomes" id="UP000000755">
    <property type="component" value="Chromosome"/>
</dbReference>
<dbReference type="KEGG" id="gfo:GFO_2968"/>
<evidence type="ECO:0000256" key="3">
    <source>
        <dbReference type="ARBA" id="ARBA00022692"/>
    </source>
</evidence>
<feature type="transmembrane region" description="Helical" evidence="6">
    <location>
        <begin position="511"/>
        <end position="531"/>
    </location>
</feature>
<feature type="transmembrane region" description="Helical" evidence="6">
    <location>
        <begin position="364"/>
        <end position="383"/>
    </location>
</feature>
<evidence type="ECO:0000256" key="6">
    <source>
        <dbReference type="SAM" id="Phobius"/>
    </source>
</evidence>
<accession>A0M5M0</accession>
<dbReference type="GO" id="GO:0005886">
    <property type="term" value="C:plasma membrane"/>
    <property type="evidence" value="ECO:0007669"/>
    <property type="project" value="UniProtKB-SubCell"/>
</dbReference>
<evidence type="ECO:0000259" key="7">
    <source>
        <dbReference type="Pfam" id="PF03772"/>
    </source>
</evidence>
<keyword evidence="4 6" id="KW-1133">Transmembrane helix</keyword>
<comment type="subcellular location">
    <subcellularLocation>
        <location evidence="1">Cell membrane</location>
        <topology evidence="1">Multi-pass membrane protein</topology>
    </subcellularLocation>
</comment>
<dbReference type="HOGENOM" id="CLU_010363_5_0_10"/>
<evidence type="ECO:0000256" key="1">
    <source>
        <dbReference type="ARBA" id="ARBA00004651"/>
    </source>
</evidence>
<dbReference type="STRING" id="411154.GFO_2968"/>
<dbReference type="RefSeq" id="WP_011710816.1">
    <property type="nucleotide sequence ID" value="NC_008571.1"/>
</dbReference>
<sequence>MKDFRFIFLRLSFYLILGILTAFYFSVNVETLLIAGGLILSLFILAYFRARSKFFPDAFFGIASFLLIFSLGFSTAYLNIPKNQKDHFINQDIEKNRQTILLASISEELKPTAFSQKFILETENLIFGKENLKVKGKILLNLKADSSNISVLKPGMQVLVPWIPEEIKPPLNPFQFSYRDYMNRLQVERQINTDMSKIGIRSTEENNLQSYSWKLRERLISDLKEHEFGKDELAVFQALILGQRREISNDLYKNYAAAGAIHILAISGLHIGILLFILNFLLGGLNRFKYGRLIRVILLIALLWSFAILTGLSPSVVRAVSMFSFIAVGLQIKRKTSVMNSLFLSLFILLLINPYYLFQIGFQLSYLAVFSIIVFQPLIYGLFKPNLKVINYLWQLSSVSIAAQIGVIPLSLYYFHQFPGLFLISNLVILPFLGIILAIGIIVIILASVNLLPAFLTKSFDFILSLQNQFIEHIAGIESMIFSNTDISLAQTLSIYLILLGLLFIIRKVTYTRVCFVLVGIFVFQASTFYYQRTIPVNEAIIFHRSTKSVIGTKRNENLNIYSNEDSKNTFLKEYIRERNIQNTKFKEVPEIIDLSNKLTLIVDTIRNYNLKNFHPEILILRNSPKVNLERLINKFSPEQVVADGSNYYYLVKLWRETAKYKKIPFHYTGEKGAYFITKD</sequence>
<dbReference type="InterPro" id="IPR004477">
    <property type="entry name" value="ComEC_N"/>
</dbReference>
<dbReference type="InterPro" id="IPR025405">
    <property type="entry name" value="DUF4131"/>
</dbReference>
<reference evidence="9 10" key="1">
    <citation type="journal article" date="2006" name="Environ. Microbiol.">
        <title>Whole genome analysis of the marine Bacteroidetes'Gramella forsetii' reveals adaptations to degradation of polymeric organic matter.</title>
        <authorList>
            <person name="Bauer M."/>
            <person name="Kube M."/>
            <person name="Teeling H."/>
            <person name="Richter M."/>
            <person name="Lombardot T."/>
            <person name="Allers E."/>
            <person name="Wuerdemann C.A."/>
            <person name="Quast C."/>
            <person name="Kuhl H."/>
            <person name="Knaust F."/>
            <person name="Woebken D."/>
            <person name="Bischof K."/>
            <person name="Mussmann M."/>
            <person name="Choudhuri J.V."/>
            <person name="Meyer F."/>
            <person name="Reinhardt R."/>
            <person name="Amann R.I."/>
            <person name="Gloeckner F.O."/>
        </authorList>
    </citation>
    <scope>NUCLEOTIDE SEQUENCE [LARGE SCALE GENOMIC DNA]</scope>
    <source>
        <strain evidence="10">DSM 17595 / CGMCC 1.15422 / KT0803</strain>
    </source>
</reference>
<name>A0M5M0_CHRFK</name>
<keyword evidence="2" id="KW-1003">Cell membrane</keyword>
<keyword evidence="3 6" id="KW-0812">Transmembrane</keyword>
<dbReference type="OrthoDB" id="9761531at2"/>
<feature type="transmembrane region" description="Helical" evidence="6">
    <location>
        <begin position="60"/>
        <end position="80"/>
    </location>
</feature>
<feature type="transmembrane region" description="Helical" evidence="6">
    <location>
        <begin position="293"/>
        <end position="309"/>
    </location>
</feature>
<dbReference type="Pfam" id="PF13567">
    <property type="entry name" value="DUF4131"/>
    <property type="match status" value="1"/>
</dbReference>
<evidence type="ECO:0000256" key="4">
    <source>
        <dbReference type="ARBA" id="ARBA00022989"/>
    </source>
</evidence>
<feature type="transmembrane region" description="Helical" evidence="6">
    <location>
        <begin position="427"/>
        <end position="452"/>
    </location>
</feature>
<feature type="transmembrane region" description="Helical" evidence="6">
    <location>
        <begin position="487"/>
        <end position="505"/>
    </location>
</feature>
<feature type="domain" description="ComEC/Rec2-related protein" evidence="7">
    <location>
        <begin position="239"/>
        <end position="507"/>
    </location>
</feature>
<dbReference type="NCBIfam" id="TIGR00360">
    <property type="entry name" value="ComEC_N-term"/>
    <property type="match status" value="1"/>
</dbReference>
<feature type="transmembrane region" description="Helical" evidence="6">
    <location>
        <begin position="339"/>
        <end position="358"/>
    </location>
</feature>
<feature type="transmembrane region" description="Helical" evidence="6">
    <location>
        <begin position="392"/>
        <end position="415"/>
    </location>
</feature>
<protein>
    <submittedName>
        <fullName evidence="9">Competence protein</fullName>
    </submittedName>
</protein>
<feature type="transmembrane region" description="Helical" evidence="6">
    <location>
        <begin position="31"/>
        <end position="48"/>
    </location>
</feature>
<evidence type="ECO:0000313" key="9">
    <source>
        <dbReference type="EMBL" id="CAL67915.1"/>
    </source>
</evidence>
<dbReference type="PANTHER" id="PTHR30619:SF1">
    <property type="entry name" value="RECOMBINATION PROTEIN 2"/>
    <property type="match status" value="1"/>
</dbReference>
<evidence type="ECO:0000256" key="5">
    <source>
        <dbReference type="ARBA" id="ARBA00023136"/>
    </source>
</evidence>